<feature type="transmembrane region" description="Helical" evidence="2">
    <location>
        <begin position="90"/>
        <end position="107"/>
    </location>
</feature>
<feature type="domain" description="Bacterial sugar transferase" evidence="3">
    <location>
        <begin position="250"/>
        <end position="350"/>
    </location>
</feature>
<feature type="transmembrane region" description="Helical" evidence="2">
    <location>
        <begin position="255"/>
        <end position="278"/>
    </location>
</feature>
<dbReference type="AlphaFoldDB" id="A0A0G1SYT8"/>
<accession>A0A0G1SYT8</accession>
<dbReference type="InterPro" id="IPR003362">
    <property type="entry name" value="Bact_transf"/>
</dbReference>
<reference evidence="4 5" key="1">
    <citation type="journal article" date="2015" name="Nature">
        <title>rRNA introns, odd ribosomes, and small enigmatic genomes across a large radiation of phyla.</title>
        <authorList>
            <person name="Brown C.T."/>
            <person name="Hug L.A."/>
            <person name="Thomas B.C."/>
            <person name="Sharon I."/>
            <person name="Castelle C.J."/>
            <person name="Singh A."/>
            <person name="Wilkins M.J."/>
            <person name="Williams K.H."/>
            <person name="Banfield J.F."/>
        </authorList>
    </citation>
    <scope>NUCLEOTIDE SEQUENCE [LARGE SCALE GENOMIC DNA]</scope>
</reference>
<dbReference type="Proteomes" id="UP000034879">
    <property type="component" value="Unassembled WGS sequence"/>
</dbReference>
<feature type="transmembrane region" description="Helical" evidence="2">
    <location>
        <begin position="27"/>
        <end position="48"/>
    </location>
</feature>
<dbReference type="Pfam" id="PF02397">
    <property type="entry name" value="Bac_transf"/>
    <property type="match status" value="1"/>
</dbReference>
<evidence type="ECO:0000256" key="1">
    <source>
        <dbReference type="ARBA" id="ARBA00006464"/>
    </source>
</evidence>
<keyword evidence="4" id="KW-0808">Transferase</keyword>
<dbReference type="EMBL" id="LCOJ01000030">
    <property type="protein sequence ID" value="KKU74632.1"/>
    <property type="molecule type" value="Genomic_DNA"/>
</dbReference>
<dbReference type="Gene3D" id="3.40.50.720">
    <property type="entry name" value="NAD(P)-binding Rossmann-like Domain"/>
    <property type="match status" value="1"/>
</dbReference>
<dbReference type="PANTHER" id="PTHR30576:SF0">
    <property type="entry name" value="UNDECAPRENYL-PHOSPHATE N-ACETYLGALACTOSAMINYL 1-PHOSPHATE TRANSFERASE-RELATED"/>
    <property type="match status" value="1"/>
</dbReference>
<feature type="transmembrane region" description="Helical" evidence="2">
    <location>
        <begin position="60"/>
        <end position="78"/>
    </location>
</feature>
<protein>
    <submittedName>
        <fullName evidence="4">Exopolysaccharide biosynthesis polyprenyl glycosylphosphotransferase</fullName>
    </submittedName>
</protein>
<keyword evidence="2" id="KW-0472">Membrane</keyword>
<name>A0A0G1SYT8_9BACT</name>
<evidence type="ECO:0000259" key="3">
    <source>
        <dbReference type="Pfam" id="PF02397"/>
    </source>
</evidence>
<comment type="similarity">
    <text evidence="1">Belongs to the bacterial sugar transferase family.</text>
</comment>
<gene>
    <name evidence="4" type="ORF">UY01_C0030G0007</name>
</gene>
<organism evidence="4 5">
    <name type="scientific">Candidatus Nomurabacteria bacterium GW2011_GWB1_47_6</name>
    <dbReference type="NCBI Taxonomy" id="1618749"/>
    <lineage>
        <taxon>Bacteria</taxon>
        <taxon>Candidatus Nomuraibacteriota</taxon>
    </lineage>
</organism>
<keyword evidence="2" id="KW-1133">Transmembrane helix</keyword>
<proteinExistence type="inferred from homology"/>
<sequence length="351" mass="39937">MLYLSLLLGLFLRYGSGYGDAIALHRLPFSILFLLWLFVFYITNLYELSALKNGPDFYNSYFRALVINAVLGIIFFYLAPFDISPRRNLFILLAVFTILDFGARWLFNRIVATGFQKPIVVVGANPATAALIHLLNDNPQYGYWVRAIFNPANAPLPENLGRATIISTVEDFKKLIGEEKIEALVISPEAYQIPHIVDLFYQLIPLRISFYNAVDFYELHSQKVILESINQAWFLENLSEGRKQLYDLAKRVSDVVLAIVLGLGLSPVLLLTAIAIRLETPGKILFKQTRVGRLGHKFSMYKFRTMVADAEKESGAVWASEDDPRITKVGRFLRRTRLDELPQLWNILKGA</sequence>
<evidence type="ECO:0000313" key="4">
    <source>
        <dbReference type="EMBL" id="KKU74632.1"/>
    </source>
</evidence>
<comment type="caution">
    <text evidence="4">The sequence shown here is derived from an EMBL/GenBank/DDBJ whole genome shotgun (WGS) entry which is preliminary data.</text>
</comment>
<keyword evidence="2" id="KW-0812">Transmembrane</keyword>
<dbReference type="PANTHER" id="PTHR30576">
    <property type="entry name" value="COLANIC BIOSYNTHESIS UDP-GLUCOSE LIPID CARRIER TRANSFERASE"/>
    <property type="match status" value="1"/>
</dbReference>
<dbReference type="GO" id="GO:0016780">
    <property type="term" value="F:phosphotransferase activity, for other substituted phosphate groups"/>
    <property type="evidence" value="ECO:0007669"/>
    <property type="project" value="TreeGrafter"/>
</dbReference>
<dbReference type="PATRIC" id="fig|1618749.3.peg.530"/>
<evidence type="ECO:0000256" key="2">
    <source>
        <dbReference type="SAM" id="Phobius"/>
    </source>
</evidence>
<evidence type="ECO:0000313" key="5">
    <source>
        <dbReference type="Proteomes" id="UP000034879"/>
    </source>
</evidence>